<keyword evidence="1" id="KW-0472">Membrane</keyword>
<keyword evidence="1" id="KW-0812">Transmembrane</keyword>
<reference evidence="2 3" key="1">
    <citation type="submission" date="2016-10" db="EMBL/GenBank/DDBJ databases">
        <title>Pseudoalteromonas amylolytica sp. nov., isolated from the surface seawater.</title>
        <authorList>
            <person name="Wu Y.-H."/>
            <person name="Cheng H."/>
            <person name="Jin X.-B."/>
            <person name="Wang C.-S."/>
            <person name="Xu X.-W."/>
        </authorList>
    </citation>
    <scope>NUCLEOTIDE SEQUENCE [LARGE SCALE GENOMIC DNA]</scope>
    <source>
        <strain evidence="2 3">JCM 12483</strain>
    </source>
</reference>
<dbReference type="OrthoDB" id="7356072at2"/>
<comment type="caution">
    <text evidence="2">The sequence shown here is derived from an EMBL/GenBank/DDBJ whole genome shotgun (WGS) entry which is preliminary data.</text>
</comment>
<dbReference type="Proteomes" id="UP000180253">
    <property type="component" value="Unassembled WGS sequence"/>
</dbReference>
<dbReference type="STRING" id="327939.BIW53_17170"/>
<dbReference type="PANTHER" id="PTHR34205:SF2">
    <property type="entry name" value="DUF962 DOMAIN-CONTAINING PROTEIN"/>
    <property type="match status" value="1"/>
</dbReference>
<gene>
    <name evidence="2" type="ORF">BIW53_17170</name>
</gene>
<proteinExistence type="predicted"/>
<keyword evidence="1" id="KW-1133">Transmembrane helix</keyword>
<feature type="transmembrane region" description="Helical" evidence="1">
    <location>
        <begin position="51"/>
        <end position="69"/>
    </location>
</feature>
<dbReference type="EMBL" id="MNAN01000035">
    <property type="protein sequence ID" value="OHU93954.1"/>
    <property type="molecule type" value="Genomic_DNA"/>
</dbReference>
<evidence type="ECO:0000256" key="1">
    <source>
        <dbReference type="SAM" id="Phobius"/>
    </source>
</evidence>
<keyword evidence="3" id="KW-1185">Reference proteome</keyword>
<dbReference type="Pfam" id="PF06127">
    <property type="entry name" value="Mpo1-like"/>
    <property type="match status" value="1"/>
</dbReference>
<sequence length="99" mass="12260">MEKQFKTFQEFYPYYLQQHQNPWCRICHYLGSTMVIVTFFAAFYWHDAMYLLLAPCFGYGFAWVGHYVFEHNHPATFTHPFYSFVADWVMYWRWITKRT</sequence>
<evidence type="ECO:0000313" key="3">
    <source>
        <dbReference type="Proteomes" id="UP000180253"/>
    </source>
</evidence>
<dbReference type="PANTHER" id="PTHR34205">
    <property type="entry name" value="TRANSMEMBRANE PROTEIN"/>
    <property type="match status" value="1"/>
</dbReference>
<organism evidence="2 3">
    <name type="scientific">Pseudoalteromonas byunsanensis</name>
    <dbReference type="NCBI Taxonomy" id="327939"/>
    <lineage>
        <taxon>Bacteria</taxon>
        <taxon>Pseudomonadati</taxon>
        <taxon>Pseudomonadota</taxon>
        <taxon>Gammaproteobacteria</taxon>
        <taxon>Alteromonadales</taxon>
        <taxon>Pseudoalteromonadaceae</taxon>
        <taxon>Pseudoalteromonas</taxon>
    </lineage>
</organism>
<dbReference type="AlphaFoldDB" id="A0A1S1N3J7"/>
<evidence type="ECO:0008006" key="4">
    <source>
        <dbReference type="Google" id="ProtNLM"/>
    </source>
</evidence>
<protein>
    <recommendedName>
        <fullName evidence="4">DUF962 family protein</fullName>
    </recommendedName>
</protein>
<dbReference type="RefSeq" id="WP_070993247.1">
    <property type="nucleotide sequence ID" value="NZ_CBCSHD010000004.1"/>
</dbReference>
<dbReference type="InterPro" id="IPR009305">
    <property type="entry name" value="Mpo1-like"/>
</dbReference>
<evidence type="ECO:0000313" key="2">
    <source>
        <dbReference type="EMBL" id="OHU93954.1"/>
    </source>
</evidence>
<name>A0A1S1N3J7_9GAMM</name>
<accession>A0A1S1N3J7</accession>
<feature type="transmembrane region" description="Helical" evidence="1">
    <location>
        <begin position="26"/>
        <end position="45"/>
    </location>
</feature>